<dbReference type="InterPro" id="IPR047951">
    <property type="entry name" value="Transpos_ISL3"/>
</dbReference>
<comment type="caution">
    <text evidence="2">The sequence shown here is derived from an EMBL/GenBank/DDBJ whole genome shotgun (WGS) entry which is preliminary data.</text>
</comment>
<proteinExistence type="predicted"/>
<evidence type="ECO:0000313" key="3">
    <source>
        <dbReference type="Proteomes" id="UP000583454"/>
    </source>
</evidence>
<keyword evidence="3" id="KW-1185">Reference proteome</keyword>
<reference evidence="2 3" key="1">
    <citation type="submission" date="2020-08" db="EMBL/GenBank/DDBJ databases">
        <title>Genomic Encyclopedia of Type Strains, Phase IV (KMG-IV): sequencing the most valuable type-strain genomes for metagenomic binning, comparative biology and taxonomic classification.</title>
        <authorList>
            <person name="Goeker M."/>
        </authorList>
    </citation>
    <scope>NUCLEOTIDE SEQUENCE [LARGE SCALE GENOMIC DNA]</scope>
    <source>
        <strain evidence="2 3">DSM 2163</strain>
    </source>
</reference>
<dbReference type="Pfam" id="PF01610">
    <property type="entry name" value="DDE_Tnp_ISL3"/>
    <property type="match status" value="1"/>
</dbReference>
<dbReference type="PANTHER" id="PTHR33498:SF1">
    <property type="entry name" value="TRANSPOSASE FOR INSERTION SEQUENCE ELEMENT IS1557"/>
    <property type="match status" value="1"/>
</dbReference>
<dbReference type="PANTHER" id="PTHR33498">
    <property type="entry name" value="TRANSPOSASE FOR INSERTION SEQUENCE ELEMENT IS1557"/>
    <property type="match status" value="1"/>
</dbReference>
<sequence>MIRERRPPDLDTWIDTAARGLLASFANGLSRDRAAVAAALVEPWSNGQTEGQITRLKLVKRQMYGRAKLDLLEARLIGAG</sequence>
<feature type="domain" description="Transposase IS204/IS1001/IS1096/IS1165 DDE" evidence="1">
    <location>
        <begin position="10"/>
        <end position="75"/>
    </location>
</feature>
<gene>
    <name evidence="2" type="ORF">HNR00_003047</name>
</gene>
<dbReference type="EMBL" id="JACHOP010000013">
    <property type="protein sequence ID" value="MBB5758327.1"/>
    <property type="molecule type" value="Genomic_DNA"/>
</dbReference>
<evidence type="ECO:0000259" key="1">
    <source>
        <dbReference type="Pfam" id="PF01610"/>
    </source>
</evidence>
<dbReference type="AlphaFoldDB" id="A0A840ZN52"/>
<accession>A0A840ZN52</accession>
<dbReference type="InterPro" id="IPR002560">
    <property type="entry name" value="Transposase_DDE"/>
</dbReference>
<evidence type="ECO:0000313" key="2">
    <source>
        <dbReference type="EMBL" id="MBB5758327.1"/>
    </source>
</evidence>
<dbReference type="Proteomes" id="UP000583454">
    <property type="component" value="Unassembled WGS sequence"/>
</dbReference>
<organism evidence="2 3">
    <name type="scientific">Methylorubrum rhodinum</name>
    <dbReference type="NCBI Taxonomy" id="29428"/>
    <lineage>
        <taxon>Bacteria</taxon>
        <taxon>Pseudomonadati</taxon>
        <taxon>Pseudomonadota</taxon>
        <taxon>Alphaproteobacteria</taxon>
        <taxon>Hyphomicrobiales</taxon>
        <taxon>Methylobacteriaceae</taxon>
        <taxon>Methylorubrum</taxon>
    </lineage>
</organism>
<name>A0A840ZN52_9HYPH</name>
<protein>
    <submittedName>
        <fullName evidence="2">Transposase</fullName>
    </submittedName>
</protein>